<dbReference type="InterPro" id="IPR010982">
    <property type="entry name" value="Lambda_DNA-bd_dom_sf"/>
</dbReference>
<keyword evidence="1" id="KW-0238">DNA-binding</keyword>
<dbReference type="Gene3D" id="2.60.120.10">
    <property type="entry name" value="Jelly Rolls"/>
    <property type="match status" value="1"/>
</dbReference>
<dbReference type="EMBL" id="BMRJ01000002">
    <property type="protein sequence ID" value="GGR31297.1"/>
    <property type="molecule type" value="Genomic_DNA"/>
</dbReference>
<comment type="caution">
    <text evidence="3">The sequence shown here is derived from an EMBL/GenBank/DDBJ whole genome shotgun (WGS) entry which is preliminary data.</text>
</comment>
<name>A0A918FDY3_AGRME</name>
<dbReference type="GO" id="GO:0003700">
    <property type="term" value="F:DNA-binding transcription factor activity"/>
    <property type="evidence" value="ECO:0007669"/>
    <property type="project" value="TreeGrafter"/>
</dbReference>
<dbReference type="PROSITE" id="PS50943">
    <property type="entry name" value="HTH_CROC1"/>
    <property type="match status" value="1"/>
</dbReference>
<keyword evidence="4" id="KW-1185">Reference proteome</keyword>
<dbReference type="AlphaFoldDB" id="A0A918FDY3"/>
<dbReference type="Pfam" id="PF07883">
    <property type="entry name" value="Cupin_2"/>
    <property type="match status" value="1"/>
</dbReference>
<dbReference type="Proteomes" id="UP000610303">
    <property type="component" value="Unassembled WGS sequence"/>
</dbReference>
<dbReference type="SUPFAM" id="SSF47413">
    <property type="entry name" value="lambda repressor-like DNA-binding domains"/>
    <property type="match status" value="1"/>
</dbReference>
<dbReference type="InterPro" id="IPR001387">
    <property type="entry name" value="Cro/C1-type_HTH"/>
</dbReference>
<evidence type="ECO:0000313" key="4">
    <source>
        <dbReference type="Proteomes" id="UP000610303"/>
    </source>
</evidence>
<reference evidence="3" key="2">
    <citation type="submission" date="2020-09" db="EMBL/GenBank/DDBJ databases">
        <authorList>
            <person name="Sun Q."/>
            <person name="Ohkuma M."/>
        </authorList>
    </citation>
    <scope>NUCLEOTIDE SEQUENCE</scope>
    <source>
        <strain evidence="3">JCM 3346</strain>
    </source>
</reference>
<dbReference type="PANTHER" id="PTHR46797">
    <property type="entry name" value="HTH-TYPE TRANSCRIPTIONAL REGULATOR"/>
    <property type="match status" value="1"/>
</dbReference>
<dbReference type="RefSeq" id="WP_189085845.1">
    <property type="nucleotide sequence ID" value="NZ_BMRJ01000002.1"/>
</dbReference>
<evidence type="ECO:0000259" key="2">
    <source>
        <dbReference type="PROSITE" id="PS50943"/>
    </source>
</evidence>
<dbReference type="GO" id="GO:0005829">
    <property type="term" value="C:cytosol"/>
    <property type="evidence" value="ECO:0007669"/>
    <property type="project" value="TreeGrafter"/>
</dbReference>
<dbReference type="GO" id="GO:0003677">
    <property type="term" value="F:DNA binding"/>
    <property type="evidence" value="ECO:0007669"/>
    <property type="project" value="UniProtKB-KW"/>
</dbReference>
<dbReference type="Pfam" id="PF01381">
    <property type="entry name" value="HTH_3"/>
    <property type="match status" value="1"/>
</dbReference>
<protein>
    <submittedName>
        <fullName evidence="3">Transcription regulator</fullName>
    </submittedName>
</protein>
<dbReference type="PANTHER" id="PTHR46797:SF1">
    <property type="entry name" value="METHYLPHOSPHONATE SYNTHASE"/>
    <property type="match status" value="1"/>
</dbReference>
<dbReference type="CDD" id="cd00093">
    <property type="entry name" value="HTH_XRE"/>
    <property type="match status" value="1"/>
</dbReference>
<dbReference type="SUPFAM" id="SSF51182">
    <property type="entry name" value="RmlC-like cupins"/>
    <property type="match status" value="1"/>
</dbReference>
<sequence>MRRAVPPDPSSSPLAIGAHLRNARTAQGLTLAQLAEASGLTKGFLSRLERDETSPSVATLLQLCQVLSLPIGSLFAEPEIQIVGYDDAPRVNFGGTQVTERLMSPRSESRVQLVRSTMAPGASGGEELYTISSDVEVLHVLSGALTARFVDRTVALVAGDALTFPGREPHSWTADPELGAEVMWVIVPAPWSGTS</sequence>
<dbReference type="InterPro" id="IPR011051">
    <property type="entry name" value="RmlC_Cupin_sf"/>
</dbReference>
<evidence type="ECO:0000256" key="1">
    <source>
        <dbReference type="ARBA" id="ARBA00023125"/>
    </source>
</evidence>
<feature type="domain" description="HTH cro/C1-type" evidence="2">
    <location>
        <begin position="20"/>
        <end position="74"/>
    </location>
</feature>
<dbReference type="Gene3D" id="1.10.260.40">
    <property type="entry name" value="lambda repressor-like DNA-binding domains"/>
    <property type="match status" value="1"/>
</dbReference>
<evidence type="ECO:0000313" key="3">
    <source>
        <dbReference type="EMBL" id="GGR31297.1"/>
    </source>
</evidence>
<dbReference type="SMART" id="SM00530">
    <property type="entry name" value="HTH_XRE"/>
    <property type="match status" value="1"/>
</dbReference>
<dbReference type="CDD" id="cd02209">
    <property type="entry name" value="cupin_XRE_C"/>
    <property type="match status" value="1"/>
</dbReference>
<dbReference type="InterPro" id="IPR050807">
    <property type="entry name" value="TransReg_Diox_bact_type"/>
</dbReference>
<dbReference type="InterPro" id="IPR014710">
    <property type="entry name" value="RmlC-like_jellyroll"/>
</dbReference>
<reference evidence="3" key="1">
    <citation type="journal article" date="2014" name="Int. J. Syst. Evol. Microbiol.">
        <title>Complete genome sequence of Corynebacterium casei LMG S-19264T (=DSM 44701T), isolated from a smear-ripened cheese.</title>
        <authorList>
            <consortium name="US DOE Joint Genome Institute (JGI-PGF)"/>
            <person name="Walter F."/>
            <person name="Albersmeier A."/>
            <person name="Kalinowski J."/>
            <person name="Ruckert C."/>
        </authorList>
    </citation>
    <scope>NUCLEOTIDE SEQUENCE</scope>
    <source>
        <strain evidence="3">JCM 3346</strain>
    </source>
</reference>
<accession>A0A918FDY3</accession>
<dbReference type="InterPro" id="IPR013096">
    <property type="entry name" value="Cupin_2"/>
</dbReference>
<organism evidence="3 4">
    <name type="scientific">Agromyces mediolanus</name>
    <name type="common">Corynebacterium mediolanum</name>
    <dbReference type="NCBI Taxonomy" id="41986"/>
    <lineage>
        <taxon>Bacteria</taxon>
        <taxon>Bacillati</taxon>
        <taxon>Actinomycetota</taxon>
        <taxon>Actinomycetes</taxon>
        <taxon>Micrococcales</taxon>
        <taxon>Microbacteriaceae</taxon>
        <taxon>Agromyces</taxon>
    </lineage>
</organism>
<proteinExistence type="predicted"/>
<gene>
    <name evidence="3" type="ORF">GCM10010196_26910</name>
</gene>